<protein>
    <recommendedName>
        <fullName evidence="3">Tetratricopeptide repeat protein</fullName>
    </recommendedName>
</protein>
<keyword evidence="1" id="KW-0732">Signal</keyword>
<organism evidence="2">
    <name type="scientific">Oscillatoriales cyanobacterium SpSt-418</name>
    <dbReference type="NCBI Taxonomy" id="2282169"/>
    <lineage>
        <taxon>Bacteria</taxon>
        <taxon>Bacillati</taxon>
        <taxon>Cyanobacteriota</taxon>
        <taxon>Cyanophyceae</taxon>
        <taxon>Oscillatoriophycideae</taxon>
        <taxon>Oscillatoriales</taxon>
    </lineage>
</organism>
<evidence type="ECO:0008006" key="3">
    <source>
        <dbReference type="Google" id="ProtNLM"/>
    </source>
</evidence>
<dbReference type="Gene3D" id="1.25.40.10">
    <property type="entry name" value="Tetratricopeptide repeat domain"/>
    <property type="match status" value="1"/>
</dbReference>
<name>A0A7C3KCN8_9CYAN</name>
<gene>
    <name evidence="2" type="ORF">ENR64_08670</name>
</gene>
<dbReference type="AlphaFoldDB" id="A0A7C3KCN8"/>
<dbReference type="EMBL" id="DSRU01000113">
    <property type="protein sequence ID" value="HFM97829.1"/>
    <property type="molecule type" value="Genomic_DNA"/>
</dbReference>
<feature type="signal peptide" evidence="1">
    <location>
        <begin position="1"/>
        <end position="38"/>
    </location>
</feature>
<feature type="chain" id="PRO_5028084194" description="Tetratricopeptide repeat protein" evidence="1">
    <location>
        <begin position="39"/>
        <end position="112"/>
    </location>
</feature>
<proteinExistence type="predicted"/>
<dbReference type="InterPro" id="IPR011990">
    <property type="entry name" value="TPR-like_helical_dom_sf"/>
</dbReference>
<reference evidence="2" key="1">
    <citation type="journal article" date="2020" name="mSystems">
        <title>Genome- and Community-Level Interaction Insights into Carbon Utilization and Element Cycling Functions of Hydrothermarchaeota in Hydrothermal Sediment.</title>
        <authorList>
            <person name="Zhou Z."/>
            <person name="Liu Y."/>
            <person name="Xu W."/>
            <person name="Pan J."/>
            <person name="Luo Z.H."/>
            <person name="Li M."/>
        </authorList>
    </citation>
    <scope>NUCLEOTIDE SEQUENCE [LARGE SCALE GENOMIC DNA]</scope>
    <source>
        <strain evidence="2">SpSt-418</strain>
    </source>
</reference>
<comment type="caution">
    <text evidence="2">The sequence shown here is derived from an EMBL/GenBank/DDBJ whole genome shotgun (WGS) entry which is preliminary data.</text>
</comment>
<evidence type="ECO:0000313" key="2">
    <source>
        <dbReference type="EMBL" id="HFM97829.1"/>
    </source>
</evidence>
<accession>A0A7C3KCN8</accession>
<evidence type="ECO:0000256" key="1">
    <source>
        <dbReference type="SAM" id="SignalP"/>
    </source>
</evidence>
<sequence>MKPAPQQIKLSKRKVRLTVLLPLSCCLLPVTCCLPPHAAPPAVAQTLDTRKAEADRLSKQGQQLLDAGRVKEAIVAFEAALKLYQSIGDRAQEGAVLSNSRYENDSHKNVRF</sequence>